<dbReference type="AlphaFoldDB" id="A0A1Y1M9S9"/>
<organism evidence="2">
    <name type="scientific">Photinus pyralis</name>
    <name type="common">Common eastern firefly</name>
    <name type="synonym">Lampyris pyralis</name>
    <dbReference type="NCBI Taxonomy" id="7054"/>
    <lineage>
        <taxon>Eukaryota</taxon>
        <taxon>Metazoa</taxon>
        <taxon>Ecdysozoa</taxon>
        <taxon>Arthropoda</taxon>
        <taxon>Hexapoda</taxon>
        <taxon>Insecta</taxon>
        <taxon>Pterygota</taxon>
        <taxon>Neoptera</taxon>
        <taxon>Endopterygota</taxon>
        <taxon>Coleoptera</taxon>
        <taxon>Polyphaga</taxon>
        <taxon>Elateriformia</taxon>
        <taxon>Elateroidea</taxon>
        <taxon>Lampyridae</taxon>
        <taxon>Lampyrinae</taxon>
        <taxon>Photinus</taxon>
    </lineage>
</organism>
<dbReference type="CDD" id="cd21675">
    <property type="entry name" value="SMP_TEX2"/>
    <property type="match status" value="1"/>
</dbReference>
<protein>
    <recommendedName>
        <fullName evidence="3">SMP-LTD domain-containing protein</fullName>
    </recommendedName>
</protein>
<dbReference type="PANTHER" id="PTHR13466">
    <property type="entry name" value="TEX2 PROTEIN-RELATED"/>
    <property type="match status" value="1"/>
</dbReference>
<dbReference type="GO" id="GO:0008289">
    <property type="term" value="F:lipid binding"/>
    <property type="evidence" value="ECO:0007669"/>
    <property type="project" value="TreeGrafter"/>
</dbReference>
<reference evidence="2" key="1">
    <citation type="journal article" date="2016" name="Sci. Rep.">
        <title>Molecular characterization of firefly nuptial gifts: a multi-omics approach sheds light on postcopulatory sexual selection.</title>
        <authorList>
            <person name="Al-Wathiqui N."/>
            <person name="Fallon T.R."/>
            <person name="South A."/>
            <person name="Weng J.K."/>
            <person name="Lewis S.M."/>
        </authorList>
    </citation>
    <scope>NUCLEOTIDE SEQUENCE</scope>
</reference>
<proteinExistence type="predicted"/>
<dbReference type="GO" id="GO:0005789">
    <property type="term" value="C:endoplasmic reticulum membrane"/>
    <property type="evidence" value="ECO:0007669"/>
    <property type="project" value="UniProtKB-SubCell"/>
</dbReference>
<evidence type="ECO:0000313" key="2">
    <source>
        <dbReference type="EMBL" id="JAV80666.1"/>
    </source>
</evidence>
<comment type="subcellular location">
    <subcellularLocation>
        <location evidence="1">Endoplasmic reticulum membrane</location>
    </subcellularLocation>
</comment>
<accession>A0A1Y1M9S9</accession>
<evidence type="ECO:0008006" key="3">
    <source>
        <dbReference type="Google" id="ProtNLM"/>
    </source>
</evidence>
<sequence>MLMPKYIILGVSNTDLSLKVELKGFVGTLVLNMPPPPSDRVWIGFRPLPQLWLSAHPIVGERNFSFIKQLTTWIEKKLTQEFQKVLVIPNMEDIAIPVMSSALPT</sequence>
<dbReference type="EMBL" id="GEZM01040997">
    <property type="protein sequence ID" value="JAV80666.1"/>
    <property type="molecule type" value="Transcribed_RNA"/>
</dbReference>
<name>A0A1Y1M9S9_PHOPY</name>
<dbReference type="PANTHER" id="PTHR13466:SF0">
    <property type="entry name" value="SMP-LTD DOMAIN-CONTAINING PROTEIN"/>
    <property type="match status" value="1"/>
</dbReference>
<evidence type="ECO:0000256" key="1">
    <source>
        <dbReference type="ARBA" id="ARBA00004586"/>
    </source>
</evidence>